<dbReference type="AlphaFoldDB" id="A0A3S4NSQ8"/>
<protein>
    <submittedName>
        <fullName evidence="1">3-oxoacyl-(Acyl carrier protein) synthase</fullName>
    </submittedName>
</protein>
<proteinExistence type="predicted"/>
<sequence length="137" mass="15053">MKARVLAVLRSLEHKVADYPHLMLTSCTGEVGAASGPLMLAYLASVMSRTDGPGKKGLLHLSADNGQRAAAIVRERAWCAVGTKMQTGRFACNKHKLVKRWWQAHRDLLSNSISNQYVSVFSLLSGKDHVTLLFCTK</sequence>
<dbReference type="EMBL" id="LR134238">
    <property type="protein sequence ID" value="VED12875.1"/>
    <property type="molecule type" value="Genomic_DNA"/>
</dbReference>
<name>A0A3S4NSQ8_ECOLX</name>
<reference evidence="1 2" key="1">
    <citation type="submission" date="2018-12" db="EMBL/GenBank/DDBJ databases">
        <authorList>
            <consortium name="Pathogen Informatics"/>
        </authorList>
    </citation>
    <scope>NUCLEOTIDE SEQUENCE [LARGE SCALE GENOMIC DNA]</scope>
    <source>
        <strain evidence="1 2">NCTC9044</strain>
    </source>
</reference>
<gene>
    <name evidence="1" type="ORF">NCTC9044_03725</name>
</gene>
<organism evidence="1 2">
    <name type="scientific">Escherichia coli</name>
    <dbReference type="NCBI Taxonomy" id="562"/>
    <lineage>
        <taxon>Bacteria</taxon>
        <taxon>Pseudomonadati</taxon>
        <taxon>Pseudomonadota</taxon>
        <taxon>Gammaproteobacteria</taxon>
        <taxon>Enterobacterales</taxon>
        <taxon>Enterobacteriaceae</taxon>
        <taxon>Escherichia</taxon>
    </lineage>
</organism>
<dbReference type="Proteomes" id="UP000271797">
    <property type="component" value="Chromosome"/>
</dbReference>
<evidence type="ECO:0000313" key="2">
    <source>
        <dbReference type="Proteomes" id="UP000271797"/>
    </source>
</evidence>
<accession>A0A3S4NSQ8</accession>
<evidence type="ECO:0000313" key="1">
    <source>
        <dbReference type="EMBL" id="VED12875.1"/>
    </source>
</evidence>